<name>A0A0C3D5V1_OIDMZ</name>
<dbReference type="OrthoDB" id="194358at2759"/>
<dbReference type="PANTHER" id="PTHR24148:SF78">
    <property type="entry name" value="HETEROKARYON INCOMPATIBILITY DOMAIN-CONTAINING PROTEIN"/>
    <property type="match status" value="1"/>
</dbReference>
<keyword evidence="3" id="KW-1185">Reference proteome</keyword>
<dbReference type="STRING" id="913774.A0A0C3D5V1"/>
<dbReference type="AlphaFoldDB" id="A0A0C3D5V1"/>
<dbReference type="InterPro" id="IPR010730">
    <property type="entry name" value="HET"/>
</dbReference>
<gene>
    <name evidence="2" type="ORF">OIDMADRAFT_130728</name>
</gene>
<dbReference type="InterPro" id="IPR052895">
    <property type="entry name" value="HetReg/Transcr_Mod"/>
</dbReference>
<reference evidence="2 3" key="1">
    <citation type="submission" date="2014-04" db="EMBL/GenBank/DDBJ databases">
        <authorList>
            <consortium name="DOE Joint Genome Institute"/>
            <person name="Kuo A."/>
            <person name="Martino E."/>
            <person name="Perotto S."/>
            <person name="Kohler A."/>
            <person name="Nagy L.G."/>
            <person name="Floudas D."/>
            <person name="Copeland A."/>
            <person name="Barry K.W."/>
            <person name="Cichocki N."/>
            <person name="Veneault-Fourrey C."/>
            <person name="LaButti K."/>
            <person name="Lindquist E.A."/>
            <person name="Lipzen A."/>
            <person name="Lundell T."/>
            <person name="Morin E."/>
            <person name="Murat C."/>
            <person name="Sun H."/>
            <person name="Tunlid A."/>
            <person name="Henrissat B."/>
            <person name="Grigoriev I.V."/>
            <person name="Hibbett D.S."/>
            <person name="Martin F."/>
            <person name="Nordberg H.P."/>
            <person name="Cantor M.N."/>
            <person name="Hua S.X."/>
        </authorList>
    </citation>
    <scope>NUCLEOTIDE SEQUENCE [LARGE SCALE GENOMIC DNA]</scope>
    <source>
        <strain evidence="2 3">Zn</strain>
    </source>
</reference>
<sequence>MESFRYDPIDLERPAFRLLRLLKGGGCDIACELFQAFLDERENAVSYEALSYTWGSAEICDGIKVNGRWLPITPNLYRALQDLRLRD</sequence>
<dbReference type="Proteomes" id="UP000054321">
    <property type="component" value="Unassembled WGS sequence"/>
</dbReference>
<dbReference type="EMBL" id="KN832882">
    <property type="protein sequence ID" value="KIM97282.1"/>
    <property type="molecule type" value="Genomic_DNA"/>
</dbReference>
<feature type="domain" description="Heterokaryon incompatibility" evidence="1">
    <location>
        <begin position="47"/>
        <end position="84"/>
    </location>
</feature>
<dbReference type="Pfam" id="PF06985">
    <property type="entry name" value="HET"/>
    <property type="match status" value="1"/>
</dbReference>
<dbReference type="PANTHER" id="PTHR24148">
    <property type="entry name" value="ANKYRIN REPEAT DOMAIN-CONTAINING PROTEIN 39 HOMOLOG-RELATED"/>
    <property type="match status" value="1"/>
</dbReference>
<evidence type="ECO:0000313" key="3">
    <source>
        <dbReference type="Proteomes" id="UP000054321"/>
    </source>
</evidence>
<accession>A0A0C3D5V1</accession>
<reference evidence="3" key="2">
    <citation type="submission" date="2015-01" db="EMBL/GenBank/DDBJ databases">
        <title>Evolutionary Origins and Diversification of the Mycorrhizal Mutualists.</title>
        <authorList>
            <consortium name="DOE Joint Genome Institute"/>
            <consortium name="Mycorrhizal Genomics Consortium"/>
            <person name="Kohler A."/>
            <person name="Kuo A."/>
            <person name="Nagy L.G."/>
            <person name="Floudas D."/>
            <person name="Copeland A."/>
            <person name="Barry K.W."/>
            <person name="Cichocki N."/>
            <person name="Veneault-Fourrey C."/>
            <person name="LaButti K."/>
            <person name="Lindquist E.A."/>
            <person name="Lipzen A."/>
            <person name="Lundell T."/>
            <person name="Morin E."/>
            <person name="Murat C."/>
            <person name="Riley R."/>
            <person name="Ohm R."/>
            <person name="Sun H."/>
            <person name="Tunlid A."/>
            <person name="Henrissat B."/>
            <person name="Grigoriev I.V."/>
            <person name="Hibbett D.S."/>
            <person name="Martin F."/>
        </authorList>
    </citation>
    <scope>NUCLEOTIDE SEQUENCE [LARGE SCALE GENOMIC DNA]</scope>
    <source>
        <strain evidence="3">Zn</strain>
    </source>
</reference>
<dbReference type="HOGENOM" id="CLU_2483937_0_0_1"/>
<dbReference type="InParanoid" id="A0A0C3D5V1"/>
<proteinExistence type="predicted"/>
<protein>
    <recommendedName>
        <fullName evidence="1">Heterokaryon incompatibility domain-containing protein</fullName>
    </recommendedName>
</protein>
<evidence type="ECO:0000259" key="1">
    <source>
        <dbReference type="Pfam" id="PF06985"/>
    </source>
</evidence>
<evidence type="ECO:0000313" key="2">
    <source>
        <dbReference type="EMBL" id="KIM97282.1"/>
    </source>
</evidence>
<organism evidence="2 3">
    <name type="scientific">Oidiodendron maius (strain Zn)</name>
    <dbReference type="NCBI Taxonomy" id="913774"/>
    <lineage>
        <taxon>Eukaryota</taxon>
        <taxon>Fungi</taxon>
        <taxon>Dikarya</taxon>
        <taxon>Ascomycota</taxon>
        <taxon>Pezizomycotina</taxon>
        <taxon>Leotiomycetes</taxon>
        <taxon>Leotiomycetes incertae sedis</taxon>
        <taxon>Myxotrichaceae</taxon>
        <taxon>Oidiodendron</taxon>
    </lineage>
</organism>